<evidence type="ECO:0000256" key="5">
    <source>
        <dbReference type="ARBA" id="ARBA00022824"/>
    </source>
</evidence>
<keyword evidence="11" id="KW-1207">Sterol metabolism</keyword>
<keyword evidence="3" id="KW-0444">Lipid biosynthesis</keyword>
<evidence type="ECO:0000313" key="14">
    <source>
        <dbReference type="EMBL" id="KAF1913198.1"/>
    </source>
</evidence>
<evidence type="ECO:0000256" key="8">
    <source>
        <dbReference type="ARBA" id="ARBA00023011"/>
    </source>
</evidence>
<protein>
    <submittedName>
        <fullName evidence="14">Ergosterol biosynthesis protein-like protein</fullName>
    </submittedName>
</protein>
<accession>A0A6A5QE92</accession>
<feature type="transmembrane region" description="Helical" evidence="13">
    <location>
        <begin position="120"/>
        <end position="138"/>
    </location>
</feature>
<dbReference type="PANTHER" id="PTHR15451:SF19">
    <property type="entry name" value="ERGOSTEROL BIOSYNTHETIC PROTEIN 28 HOMOLOG"/>
    <property type="match status" value="1"/>
</dbReference>
<keyword evidence="4 13" id="KW-0812">Transmembrane</keyword>
<dbReference type="Pfam" id="PF03694">
    <property type="entry name" value="Erg28"/>
    <property type="match status" value="1"/>
</dbReference>
<keyword evidence="10 13" id="KW-0472">Membrane</keyword>
<evidence type="ECO:0000256" key="3">
    <source>
        <dbReference type="ARBA" id="ARBA00022516"/>
    </source>
</evidence>
<reference evidence="14" key="1">
    <citation type="journal article" date="2020" name="Stud. Mycol.">
        <title>101 Dothideomycetes genomes: a test case for predicting lifestyles and emergence of pathogens.</title>
        <authorList>
            <person name="Haridas S."/>
            <person name="Albert R."/>
            <person name="Binder M."/>
            <person name="Bloem J."/>
            <person name="Labutti K."/>
            <person name="Salamov A."/>
            <person name="Andreopoulos B."/>
            <person name="Baker S."/>
            <person name="Barry K."/>
            <person name="Bills G."/>
            <person name="Bluhm B."/>
            <person name="Cannon C."/>
            <person name="Castanera R."/>
            <person name="Culley D."/>
            <person name="Daum C."/>
            <person name="Ezra D."/>
            <person name="Gonzalez J."/>
            <person name="Henrissat B."/>
            <person name="Kuo A."/>
            <person name="Liang C."/>
            <person name="Lipzen A."/>
            <person name="Lutzoni F."/>
            <person name="Magnuson J."/>
            <person name="Mondo S."/>
            <person name="Nolan M."/>
            <person name="Ohm R."/>
            <person name="Pangilinan J."/>
            <person name="Park H.-J."/>
            <person name="Ramirez L."/>
            <person name="Alfaro M."/>
            <person name="Sun H."/>
            <person name="Tritt A."/>
            <person name="Yoshinaga Y."/>
            <person name="Zwiers L.-H."/>
            <person name="Turgeon B."/>
            <person name="Goodwin S."/>
            <person name="Spatafora J."/>
            <person name="Crous P."/>
            <person name="Grigoriev I."/>
        </authorList>
    </citation>
    <scope>NUCLEOTIDE SEQUENCE</scope>
    <source>
        <strain evidence="14">HMLAC05119</strain>
    </source>
</reference>
<feature type="transmembrane region" description="Helical" evidence="13">
    <location>
        <begin position="92"/>
        <end position="113"/>
    </location>
</feature>
<dbReference type="GO" id="GO:0005789">
    <property type="term" value="C:endoplasmic reticulum membrane"/>
    <property type="evidence" value="ECO:0007669"/>
    <property type="project" value="UniProtKB-SubCell"/>
</dbReference>
<organism evidence="14 15">
    <name type="scientific">Ampelomyces quisqualis</name>
    <name type="common">Powdery mildew agent</name>
    <dbReference type="NCBI Taxonomy" id="50730"/>
    <lineage>
        <taxon>Eukaryota</taxon>
        <taxon>Fungi</taxon>
        <taxon>Dikarya</taxon>
        <taxon>Ascomycota</taxon>
        <taxon>Pezizomycotina</taxon>
        <taxon>Dothideomycetes</taxon>
        <taxon>Pleosporomycetidae</taxon>
        <taxon>Pleosporales</taxon>
        <taxon>Pleosporineae</taxon>
        <taxon>Phaeosphaeriaceae</taxon>
        <taxon>Ampelomyces</taxon>
    </lineage>
</organism>
<evidence type="ECO:0000256" key="1">
    <source>
        <dbReference type="ARBA" id="ARBA00004477"/>
    </source>
</evidence>
<evidence type="ECO:0000256" key="7">
    <source>
        <dbReference type="ARBA" id="ARBA00022989"/>
    </source>
</evidence>
<evidence type="ECO:0000256" key="13">
    <source>
        <dbReference type="SAM" id="Phobius"/>
    </source>
</evidence>
<evidence type="ECO:0000313" key="15">
    <source>
        <dbReference type="Proteomes" id="UP000800096"/>
    </source>
</evidence>
<gene>
    <name evidence="14" type="ORF">BDU57DRAFT_559316</name>
</gene>
<name>A0A6A5QE92_AMPQU</name>
<dbReference type="GO" id="GO:0030674">
    <property type="term" value="F:protein-macromolecule adaptor activity"/>
    <property type="evidence" value="ECO:0007669"/>
    <property type="project" value="TreeGrafter"/>
</dbReference>
<feature type="transmembrane region" description="Helical" evidence="13">
    <location>
        <begin position="20"/>
        <end position="38"/>
    </location>
</feature>
<dbReference type="InterPro" id="IPR005352">
    <property type="entry name" value="Erg28"/>
</dbReference>
<evidence type="ECO:0000256" key="12">
    <source>
        <dbReference type="ARBA" id="ARBA00023221"/>
    </source>
</evidence>
<keyword evidence="15" id="KW-1185">Reference proteome</keyword>
<dbReference type="OrthoDB" id="6485510at2759"/>
<keyword evidence="12" id="KW-0753">Steroid metabolism</keyword>
<evidence type="ECO:0000256" key="11">
    <source>
        <dbReference type="ARBA" id="ARBA00023166"/>
    </source>
</evidence>
<evidence type="ECO:0000256" key="10">
    <source>
        <dbReference type="ARBA" id="ARBA00023136"/>
    </source>
</evidence>
<dbReference type="GO" id="GO:0016126">
    <property type="term" value="P:sterol biosynthetic process"/>
    <property type="evidence" value="ECO:0007669"/>
    <property type="project" value="UniProtKB-KW"/>
</dbReference>
<evidence type="ECO:0000256" key="4">
    <source>
        <dbReference type="ARBA" id="ARBA00022692"/>
    </source>
</evidence>
<comment type="subcellular location">
    <subcellularLocation>
        <location evidence="1">Endoplasmic reticulum membrane</location>
        <topology evidence="1">Multi-pass membrane protein</topology>
    </subcellularLocation>
</comment>
<keyword evidence="6" id="KW-0752">Steroid biosynthesis</keyword>
<dbReference type="AlphaFoldDB" id="A0A6A5QE92"/>
<keyword evidence="9" id="KW-0443">Lipid metabolism</keyword>
<dbReference type="PANTHER" id="PTHR15451">
    <property type="entry name" value="ERGOSTEROL BIOSYNTHETIC PROTEIN 28-RELATED"/>
    <property type="match status" value="1"/>
</dbReference>
<proteinExistence type="inferred from homology"/>
<feature type="transmembrane region" description="Helical" evidence="13">
    <location>
        <begin position="68"/>
        <end position="86"/>
    </location>
</feature>
<keyword evidence="5" id="KW-0256">Endoplasmic reticulum</keyword>
<comment type="similarity">
    <text evidence="2">Belongs to the ERG28 family.</text>
</comment>
<keyword evidence="8" id="KW-0756">Sterol biosynthesis</keyword>
<evidence type="ECO:0000256" key="9">
    <source>
        <dbReference type="ARBA" id="ARBA00023098"/>
    </source>
</evidence>
<sequence length="146" mass="16184">MASTILSLVPPTPGLLPKWLLFTALISVGNSIQAYTTLKFTARVYNPTPIDPPPTTPKHVTALSSRTFGTWTFLAAVIRLYAAYHITNAAVYQLAIWAYVCAFGHFVSEWVVFKTTRWGLPLAGPVFISTGTLIWMFTQWDAYVVA</sequence>
<evidence type="ECO:0000256" key="2">
    <source>
        <dbReference type="ARBA" id="ARBA00005377"/>
    </source>
</evidence>
<dbReference type="Proteomes" id="UP000800096">
    <property type="component" value="Unassembled WGS sequence"/>
</dbReference>
<keyword evidence="7 13" id="KW-1133">Transmembrane helix</keyword>
<dbReference type="EMBL" id="ML979139">
    <property type="protein sequence ID" value="KAF1913198.1"/>
    <property type="molecule type" value="Genomic_DNA"/>
</dbReference>
<evidence type="ECO:0000256" key="6">
    <source>
        <dbReference type="ARBA" id="ARBA00022955"/>
    </source>
</evidence>